<dbReference type="Proteomes" id="UP001302812">
    <property type="component" value="Unassembled WGS sequence"/>
</dbReference>
<accession>A0AAN6QEA2</accession>
<reference evidence="1" key="1">
    <citation type="journal article" date="2023" name="Mol. Phylogenet. Evol.">
        <title>Genome-scale phylogeny and comparative genomics of the fungal order Sordariales.</title>
        <authorList>
            <person name="Hensen N."/>
            <person name="Bonometti L."/>
            <person name="Westerberg I."/>
            <person name="Brannstrom I.O."/>
            <person name="Guillou S."/>
            <person name="Cros-Aarteil S."/>
            <person name="Calhoun S."/>
            <person name="Haridas S."/>
            <person name="Kuo A."/>
            <person name="Mondo S."/>
            <person name="Pangilinan J."/>
            <person name="Riley R."/>
            <person name="LaButti K."/>
            <person name="Andreopoulos B."/>
            <person name="Lipzen A."/>
            <person name="Chen C."/>
            <person name="Yan M."/>
            <person name="Daum C."/>
            <person name="Ng V."/>
            <person name="Clum A."/>
            <person name="Steindorff A."/>
            <person name="Ohm R.A."/>
            <person name="Martin F."/>
            <person name="Silar P."/>
            <person name="Natvig D.O."/>
            <person name="Lalanne C."/>
            <person name="Gautier V."/>
            <person name="Ament-Velasquez S.L."/>
            <person name="Kruys A."/>
            <person name="Hutchinson M.I."/>
            <person name="Powell A.J."/>
            <person name="Barry K."/>
            <person name="Miller A.N."/>
            <person name="Grigoriev I.V."/>
            <person name="Debuchy R."/>
            <person name="Gladieux P."/>
            <person name="Hiltunen Thoren M."/>
            <person name="Johannesson H."/>
        </authorList>
    </citation>
    <scope>NUCLEOTIDE SEQUENCE</scope>
    <source>
        <strain evidence="1">CBS 508.74</strain>
    </source>
</reference>
<proteinExistence type="predicted"/>
<reference evidence="1" key="2">
    <citation type="submission" date="2023-05" db="EMBL/GenBank/DDBJ databases">
        <authorList>
            <consortium name="Lawrence Berkeley National Laboratory"/>
            <person name="Steindorff A."/>
            <person name="Hensen N."/>
            <person name="Bonometti L."/>
            <person name="Westerberg I."/>
            <person name="Brannstrom I.O."/>
            <person name="Guillou S."/>
            <person name="Cros-Aarteil S."/>
            <person name="Calhoun S."/>
            <person name="Haridas S."/>
            <person name="Kuo A."/>
            <person name="Mondo S."/>
            <person name="Pangilinan J."/>
            <person name="Riley R."/>
            <person name="Labutti K."/>
            <person name="Andreopoulos B."/>
            <person name="Lipzen A."/>
            <person name="Chen C."/>
            <person name="Yanf M."/>
            <person name="Daum C."/>
            <person name="Ng V."/>
            <person name="Clum A."/>
            <person name="Ohm R."/>
            <person name="Martin F."/>
            <person name="Silar P."/>
            <person name="Natvig D."/>
            <person name="Lalanne C."/>
            <person name="Gautier V."/>
            <person name="Ament-Velasquez S.L."/>
            <person name="Kruys A."/>
            <person name="Hutchinson M.I."/>
            <person name="Powell A.J."/>
            <person name="Barry K."/>
            <person name="Miller A.N."/>
            <person name="Grigoriev I.V."/>
            <person name="Debuchy R."/>
            <person name="Gladieux P."/>
            <person name="Thoren M.H."/>
            <person name="Johannesson H."/>
        </authorList>
    </citation>
    <scope>NUCLEOTIDE SEQUENCE</scope>
    <source>
        <strain evidence="1">CBS 508.74</strain>
    </source>
</reference>
<dbReference type="AlphaFoldDB" id="A0AAN6QEA2"/>
<protein>
    <submittedName>
        <fullName evidence="1">Uncharacterized protein</fullName>
    </submittedName>
</protein>
<dbReference type="Gene3D" id="1.25.40.10">
    <property type="entry name" value="Tetratricopeptide repeat domain"/>
    <property type="match status" value="1"/>
</dbReference>
<keyword evidence="2" id="KW-1185">Reference proteome</keyword>
<name>A0AAN6QEA2_9PEZI</name>
<organism evidence="1 2">
    <name type="scientific">Canariomyces notabilis</name>
    <dbReference type="NCBI Taxonomy" id="2074819"/>
    <lineage>
        <taxon>Eukaryota</taxon>
        <taxon>Fungi</taxon>
        <taxon>Dikarya</taxon>
        <taxon>Ascomycota</taxon>
        <taxon>Pezizomycotina</taxon>
        <taxon>Sordariomycetes</taxon>
        <taxon>Sordariomycetidae</taxon>
        <taxon>Sordariales</taxon>
        <taxon>Chaetomiaceae</taxon>
        <taxon>Canariomyces</taxon>
    </lineage>
</organism>
<evidence type="ECO:0000313" key="2">
    <source>
        <dbReference type="Proteomes" id="UP001302812"/>
    </source>
</evidence>
<gene>
    <name evidence="1" type="ORF">N656DRAFT_784567</name>
</gene>
<dbReference type="EMBL" id="MU853366">
    <property type="protein sequence ID" value="KAK4108036.1"/>
    <property type="molecule type" value="Genomic_DNA"/>
</dbReference>
<dbReference type="GeneID" id="89940325"/>
<dbReference type="InterPro" id="IPR011990">
    <property type="entry name" value="TPR-like_helical_dom_sf"/>
</dbReference>
<evidence type="ECO:0000313" key="1">
    <source>
        <dbReference type="EMBL" id="KAK4108036.1"/>
    </source>
</evidence>
<comment type="caution">
    <text evidence="1">The sequence shown here is derived from an EMBL/GenBank/DDBJ whole genome shotgun (WGS) entry which is preliminary data.</text>
</comment>
<dbReference type="RefSeq" id="XP_064665606.1">
    <property type="nucleotide sequence ID" value="XM_064816200.1"/>
</dbReference>
<sequence>MAQSPEGVRYSQGTKDIGTARNFSWEYPVPRNKFWDDLPYTVARNFLSLFSQDEQPSIFGNAKSSALDKTEKLQLLLKLLNERLASRDAAAAPQSLYDIDHQAWEKTWLAIAGIQHELQDPAEEQTLRMLIERRKDPSNLSHYHSLSGFLSDKGRYAEAERFEAPVRDWLDSKLGKESPQSLSARRILVQAIWMQGRQDEGERLMVEVDEIIQKTPDDSPYAVYRDEQRALSQVLWAKLKGEGAVET</sequence>